<dbReference type="AlphaFoldDB" id="A0A2U1PSF8"/>
<dbReference type="InterPro" id="IPR036691">
    <property type="entry name" value="Endo/exonu/phosph_ase_sf"/>
</dbReference>
<organism evidence="4 5">
    <name type="scientific">Artemisia annua</name>
    <name type="common">Sweet wormwood</name>
    <dbReference type="NCBI Taxonomy" id="35608"/>
    <lineage>
        <taxon>Eukaryota</taxon>
        <taxon>Viridiplantae</taxon>
        <taxon>Streptophyta</taxon>
        <taxon>Embryophyta</taxon>
        <taxon>Tracheophyta</taxon>
        <taxon>Spermatophyta</taxon>
        <taxon>Magnoliopsida</taxon>
        <taxon>eudicotyledons</taxon>
        <taxon>Gunneridae</taxon>
        <taxon>Pentapetalae</taxon>
        <taxon>asterids</taxon>
        <taxon>campanulids</taxon>
        <taxon>Asterales</taxon>
        <taxon>Asteraceae</taxon>
        <taxon>Asteroideae</taxon>
        <taxon>Anthemideae</taxon>
        <taxon>Artemisiinae</taxon>
        <taxon>Artemisia</taxon>
    </lineage>
</organism>
<dbReference type="PROSITE" id="PS50102">
    <property type="entry name" value="RRM"/>
    <property type="match status" value="1"/>
</dbReference>
<dbReference type="Pfam" id="PF00076">
    <property type="entry name" value="RRM_1"/>
    <property type="match status" value="1"/>
</dbReference>
<dbReference type="Gene3D" id="3.30.70.330">
    <property type="match status" value="1"/>
</dbReference>
<keyword evidence="5" id="KW-1185">Reference proteome</keyword>
<keyword evidence="4" id="KW-0808">Transferase</keyword>
<dbReference type="InterPro" id="IPR012677">
    <property type="entry name" value="Nucleotide-bd_a/b_plait_sf"/>
</dbReference>
<sequence length="949" mass="108453">MWDKSKNTEKRSKKTLSMSGAHPPNNPNFKNLQDLTLTIFITNFPTSLGSKDLWHHCDKYGTVADVYIARKLSKIGRRFAFVRFLKVKCKETLISDLNKIWIGSYHLFAAAARFDKKPNTNPKTIPKPSANQPNNQSKPTYSSTNTNPNRSYVNALNGNSSHKPALQPKTILKQITLDETELIDISNMRNVVLAKVRDVHLIPNINIVLNKEGFFNFQCKYIGGMWLWIEFDSEEACVKLQSNKEMSWYFTHMKHLHHSFVLDERVVWIEIGGLPLNAWTPKAFNKIASNWGVPLFVDEDPSETVSIGRVCIKTKIHSQVNDNCKVVILGKPYNVSVKEFAGWAPDIKDREALSSNNSEMDNTDKHEDDLSDKGDSDQEEGEIPMDKVNEEEEYVKNTQWTKENENAEKNQEGLSNEHHHETETLKEDSTSISKAPGFEGNGSCFSKGDKRQSSKPPSYCSSAPVKSTRVSKSQSKSINNQGSMIEAFVVHIEMGKVLGYDMEGSKNDLKKYIDSLGAKQGENKCKAIAKLCNRYKISFLGIQETHSIKLDLFKVKSTWGNFHFDFAEYPSNGRSGGLVSIWDPKVFSKTKEFQLENFLIVEGNWIATHTHCFMINVYAPQEDRKKETLWNNILDFMNNNLGNGVWSRIVGSINTMHDKGFIPHCSIQRRVNNGASTNFWHDTWAGNLSFKLQYPRLFRLAVNSDCLVRDYWNNGWHFEWSRNISRGSNANQLASLHNILSATTLNDSEDAWIWSIGTPFFTVKSARCHIDNLFLPDGGCATRWNKILPKKINIFIWRTLRDRLPSRWNLSRKGIDVASITCSVCDSGIETSFHSLWVCSFATCIWNKIFKWLDLNPPSISNMHGMFAWIDDLHMTSNKKAILEVICGAVLWSLWNFRNETLFGAAHPKRSIVIDMIMDCSFRWYSSRNKLPLISWNNWIQNPLVVFSL</sequence>
<feature type="region of interest" description="Disordered" evidence="2">
    <location>
        <begin position="1"/>
        <end position="28"/>
    </location>
</feature>
<dbReference type="PANTHER" id="PTHR36617">
    <property type="entry name" value="PROTEIN, PUTATIVE-RELATED"/>
    <property type="match status" value="1"/>
</dbReference>
<proteinExistence type="predicted"/>
<accession>A0A2U1PSF8</accession>
<dbReference type="GO" id="GO:0003723">
    <property type="term" value="F:RNA binding"/>
    <property type="evidence" value="ECO:0007669"/>
    <property type="project" value="UniProtKB-UniRule"/>
</dbReference>
<feature type="compositionally biased region" description="Low complexity" evidence="2">
    <location>
        <begin position="119"/>
        <end position="128"/>
    </location>
</feature>
<evidence type="ECO:0000256" key="2">
    <source>
        <dbReference type="SAM" id="MobiDB-lite"/>
    </source>
</evidence>
<feature type="region of interest" description="Disordered" evidence="2">
    <location>
        <begin position="118"/>
        <end position="164"/>
    </location>
</feature>
<protein>
    <submittedName>
        <fullName evidence="4">RNA-directed DNA polymerase, eukaryota</fullName>
    </submittedName>
</protein>
<dbReference type="CDD" id="cd00590">
    <property type="entry name" value="RRM_SF"/>
    <property type="match status" value="1"/>
</dbReference>
<dbReference type="STRING" id="35608.A0A2U1PSF8"/>
<reference evidence="4 5" key="1">
    <citation type="journal article" date="2018" name="Mol. Plant">
        <title>The genome of Artemisia annua provides insight into the evolution of Asteraceae family and artemisinin biosynthesis.</title>
        <authorList>
            <person name="Shen Q."/>
            <person name="Zhang L."/>
            <person name="Liao Z."/>
            <person name="Wang S."/>
            <person name="Yan T."/>
            <person name="Shi P."/>
            <person name="Liu M."/>
            <person name="Fu X."/>
            <person name="Pan Q."/>
            <person name="Wang Y."/>
            <person name="Lv Z."/>
            <person name="Lu X."/>
            <person name="Zhang F."/>
            <person name="Jiang W."/>
            <person name="Ma Y."/>
            <person name="Chen M."/>
            <person name="Hao X."/>
            <person name="Li L."/>
            <person name="Tang Y."/>
            <person name="Lv G."/>
            <person name="Zhou Y."/>
            <person name="Sun X."/>
            <person name="Brodelius P.E."/>
            <person name="Rose J.K.C."/>
            <person name="Tang K."/>
        </authorList>
    </citation>
    <scope>NUCLEOTIDE SEQUENCE [LARGE SCALE GENOMIC DNA]</scope>
    <source>
        <strain evidence="5">cv. Huhao1</strain>
        <tissue evidence="4">Leaf</tissue>
    </source>
</reference>
<keyword evidence="1" id="KW-0694">RNA-binding</keyword>
<comment type="caution">
    <text evidence="4">The sequence shown here is derived from an EMBL/GenBank/DDBJ whole genome shotgun (WGS) entry which is preliminary data.</text>
</comment>
<dbReference type="Pfam" id="PF13966">
    <property type="entry name" value="zf-RVT"/>
    <property type="match status" value="1"/>
</dbReference>
<feature type="domain" description="RRM" evidence="3">
    <location>
        <begin position="37"/>
        <end position="114"/>
    </location>
</feature>
<feature type="region of interest" description="Disordered" evidence="2">
    <location>
        <begin position="353"/>
        <end position="478"/>
    </location>
</feature>
<evidence type="ECO:0000259" key="3">
    <source>
        <dbReference type="PROSITE" id="PS50102"/>
    </source>
</evidence>
<gene>
    <name evidence="4" type="ORF">CTI12_AA102950</name>
</gene>
<dbReference type="InterPro" id="IPR026960">
    <property type="entry name" value="RVT-Znf"/>
</dbReference>
<feature type="compositionally biased region" description="Basic and acidic residues" evidence="2">
    <location>
        <begin position="402"/>
        <end position="429"/>
    </location>
</feature>
<evidence type="ECO:0000313" key="5">
    <source>
        <dbReference type="Proteomes" id="UP000245207"/>
    </source>
</evidence>
<dbReference type="EMBL" id="PKPP01000788">
    <property type="protein sequence ID" value="PWA88699.1"/>
    <property type="molecule type" value="Genomic_DNA"/>
</dbReference>
<dbReference type="Proteomes" id="UP000245207">
    <property type="component" value="Unassembled WGS sequence"/>
</dbReference>
<feature type="compositionally biased region" description="Polar residues" evidence="2">
    <location>
        <begin position="129"/>
        <end position="162"/>
    </location>
</feature>
<dbReference type="GO" id="GO:0003964">
    <property type="term" value="F:RNA-directed DNA polymerase activity"/>
    <property type="evidence" value="ECO:0007669"/>
    <property type="project" value="UniProtKB-KW"/>
</dbReference>
<dbReference type="SUPFAM" id="SSF54928">
    <property type="entry name" value="RNA-binding domain, RBD"/>
    <property type="match status" value="1"/>
</dbReference>
<dbReference type="InterPro" id="IPR000504">
    <property type="entry name" value="RRM_dom"/>
</dbReference>
<dbReference type="PANTHER" id="PTHR36617:SF16">
    <property type="entry name" value="OS04G0516500 PROTEIN"/>
    <property type="match status" value="1"/>
</dbReference>
<evidence type="ECO:0000256" key="1">
    <source>
        <dbReference type="PROSITE-ProRule" id="PRU00176"/>
    </source>
</evidence>
<dbReference type="InterPro" id="IPR035979">
    <property type="entry name" value="RBD_domain_sf"/>
</dbReference>
<dbReference type="Gene3D" id="3.60.10.10">
    <property type="entry name" value="Endonuclease/exonuclease/phosphatase"/>
    <property type="match status" value="1"/>
</dbReference>
<keyword evidence="4" id="KW-0548">Nucleotidyltransferase</keyword>
<dbReference type="SMART" id="SM00360">
    <property type="entry name" value="RRM"/>
    <property type="match status" value="1"/>
</dbReference>
<dbReference type="SUPFAM" id="SSF56219">
    <property type="entry name" value="DNase I-like"/>
    <property type="match status" value="1"/>
</dbReference>
<feature type="compositionally biased region" description="Polar residues" evidence="2">
    <location>
        <begin position="454"/>
        <end position="478"/>
    </location>
</feature>
<name>A0A2U1PSF8_ARTAN</name>
<keyword evidence="4" id="KW-0695">RNA-directed DNA polymerase</keyword>
<evidence type="ECO:0000313" key="4">
    <source>
        <dbReference type="EMBL" id="PWA88699.1"/>
    </source>
</evidence>
<feature type="compositionally biased region" description="Basic and acidic residues" evidence="2">
    <location>
        <begin position="1"/>
        <end position="10"/>
    </location>
</feature>
<feature type="compositionally biased region" description="Basic and acidic residues" evidence="2">
    <location>
        <begin position="362"/>
        <end position="376"/>
    </location>
</feature>
<feature type="compositionally biased region" description="Acidic residues" evidence="2">
    <location>
        <begin position="377"/>
        <end position="393"/>
    </location>
</feature>
<dbReference type="OrthoDB" id="696485at2759"/>